<keyword evidence="2" id="KW-0902">Two-component regulatory system</keyword>
<feature type="modified residue" description="4-aspartylphosphate" evidence="3">
    <location>
        <position position="55"/>
    </location>
</feature>
<evidence type="ECO:0000259" key="4">
    <source>
        <dbReference type="PROSITE" id="PS50110"/>
    </source>
</evidence>
<dbReference type="SMART" id="SM00448">
    <property type="entry name" value="REC"/>
    <property type="match status" value="1"/>
</dbReference>
<evidence type="ECO:0000256" key="3">
    <source>
        <dbReference type="PROSITE-ProRule" id="PRU00169"/>
    </source>
</evidence>
<dbReference type="SUPFAM" id="SSF52172">
    <property type="entry name" value="CheY-like"/>
    <property type="match status" value="1"/>
</dbReference>
<feature type="domain" description="Response regulatory" evidence="4">
    <location>
        <begin position="5"/>
        <end position="121"/>
    </location>
</feature>
<dbReference type="GO" id="GO:0000160">
    <property type="term" value="P:phosphorelay signal transduction system"/>
    <property type="evidence" value="ECO:0007669"/>
    <property type="project" value="UniProtKB-KW"/>
</dbReference>
<accession>A0A1F4U886</accession>
<dbReference type="PANTHER" id="PTHR44591:SF14">
    <property type="entry name" value="PROTEIN PILG"/>
    <property type="match status" value="1"/>
</dbReference>
<proteinExistence type="predicted"/>
<dbReference type="Pfam" id="PF00072">
    <property type="entry name" value="Response_reg"/>
    <property type="match status" value="1"/>
</dbReference>
<dbReference type="InterPro" id="IPR050595">
    <property type="entry name" value="Bact_response_regulator"/>
</dbReference>
<reference evidence="5 6" key="1">
    <citation type="journal article" date="2016" name="Nat. Commun.">
        <title>Thousands of microbial genomes shed light on interconnected biogeochemical processes in an aquifer system.</title>
        <authorList>
            <person name="Anantharaman K."/>
            <person name="Brown C.T."/>
            <person name="Hug L.A."/>
            <person name="Sharon I."/>
            <person name="Castelle C.J."/>
            <person name="Probst A.J."/>
            <person name="Thomas B.C."/>
            <person name="Singh A."/>
            <person name="Wilkins M.J."/>
            <person name="Karaoz U."/>
            <person name="Brodie E.L."/>
            <person name="Williams K.H."/>
            <person name="Hubbard S.S."/>
            <person name="Banfield J.F."/>
        </authorList>
    </citation>
    <scope>NUCLEOTIDE SEQUENCE [LARGE SCALE GENOMIC DNA]</scope>
</reference>
<protein>
    <recommendedName>
        <fullName evidence="4">Response regulatory domain-containing protein</fullName>
    </recommendedName>
</protein>
<keyword evidence="1 3" id="KW-0597">Phosphoprotein</keyword>
<dbReference type="EMBL" id="MEUJ01000004">
    <property type="protein sequence ID" value="OGC40503.1"/>
    <property type="molecule type" value="Genomic_DNA"/>
</dbReference>
<name>A0A1F4U886_UNCSA</name>
<dbReference type="PANTHER" id="PTHR44591">
    <property type="entry name" value="STRESS RESPONSE REGULATOR PROTEIN 1"/>
    <property type="match status" value="1"/>
</dbReference>
<dbReference type="PROSITE" id="PS50110">
    <property type="entry name" value="RESPONSE_REGULATORY"/>
    <property type="match status" value="1"/>
</dbReference>
<dbReference type="InterPro" id="IPR001789">
    <property type="entry name" value="Sig_transdc_resp-reg_receiver"/>
</dbReference>
<gene>
    <name evidence="5" type="ORF">A2438_03530</name>
</gene>
<dbReference type="Proteomes" id="UP000179242">
    <property type="component" value="Unassembled WGS sequence"/>
</dbReference>
<comment type="caution">
    <text evidence="5">The sequence shown here is derived from an EMBL/GenBank/DDBJ whole genome shotgun (WGS) entry which is preliminary data.</text>
</comment>
<dbReference type="CDD" id="cd17574">
    <property type="entry name" value="REC_OmpR"/>
    <property type="match status" value="1"/>
</dbReference>
<evidence type="ECO:0000313" key="5">
    <source>
        <dbReference type="EMBL" id="OGC40503.1"/>
    </source>
</evidence>
<sequence>MAFRKILIVDDEDVVCKTIEVILKNGGGYETDFAADGEEALEKINENVYGLILLDILIPKIDGYEVLKKIREKHPDLPVIFISGKGEAGKIMESLSNDRLTGLIEKPFTPEKILDAVANNLAGRKICSF</sequence>
<evidence type="ECO:0000313" key="6">
    <source>
        <dbReference type="Proteomes" id="UP000179242"/>
    </source>
</evidence>
<dbReference type="InterPro" id="IPR011006">
    <property type="entry name" value="CheY-like_superfamily"/>
</dbReference>
<dbReference type="AlphaFoldDB" id="A0A1F4U886"/>
<evidence type="ECO:0000256" key="1">
    <source>
        <dbReference type="ARBA" id="ARBA00022553"/>
    </source>
</evidence>
<evidence type="ECO:0000256" key="2">
    <source>
        <dbReference type="ARBA" id="ARBA00023012"/>
    </source>
</evidence>
<organism evidence="5 6">
    <name type="scientific">candidate division WOR-1 bacterium RIFOXYC2_FULL_46_14</name>
    <dbReference type="NCBI Taxonomy" id="1802587"/>
    <lineage>
        <taxon>Bacteria</taxon>
        <taxon>Bacillati</taxon>
        <taxon>Saganbacteria</taxon>
    </lineage>
</organism>
<dbReference type="Gene3D" id="3.40.50.2300">
    <property type="match status" value="1"/>
</dbReference>